<dbReference type="PANTHER" id="PTHR42988">
    <property type="entry name" value="PHOSPHOHYDROLASE"/>
    <property type="match status" value="1"/>
</dbReference>
<proteinExistence type="inferred from homology"/>
<dbReference type="Proteomes" id="UP000317043">
    <property type="component" value="Unassembled WGS sequence"/>
</dbReference>
<dbReference type="EMBL" id="VFOW01000001">
    <property type="protein sequence ID" value="TQL78686.1"/>
    <property type="molecule type" value="Genomic_DNA"/>
</dbReference>
<keyword evidence="3" id="KW-0408">Iron</keyword>
<dbReference type="GO" id="GO:0046872">
    <property type="term" value="F:metal ion binding"/>
    <property type="evidence" value="ECO:0007669"/>
    <property type="project" value="UniProtKB-KW"/>
</dbReference>
<feature type="domain" description="Calcineurin-like phosphoesterase" evidence="5">
    <location>
        <begin position="5"/>
        <end position="185"/>
    </location>
</feature>
<evidence type="ECO:0000313" key="6">
    <source>
        <dbReference type="EMBL" id="TQL78686.1"/>
    </source>
</evidence>
<gene>
    <name evidence="6" type="ORF">FB566_4277</name>
</gene>
<dbReference type="OrthoDB" id="5241795at2"/>
<dbReference type="InterPro" id="IPR029052">
    <property type="entry name" value="Metallo-depent_PP-like"/>
</dbReference>
<sequence>MHITAHLSDPHLDDDRSLRRFEAVMDYLNRLPGDIDAILITGDLTDNGLAEEYRHLTGPISTVPVLHCPGNHDVRGAYREVLLDEPFDESPINRVHQINGVRFVLCDSTIPGEAPGELTESTREWLDRTLTEQPDTPTYVCFHHPPIPLGITHVDRLRQFGTDRLEAVLRRHHHVEAILCGHAHTAASTRFADRPLLVAPGIVSTANLDFESDRVLNWDAPPAVMFHLRHDDGRITTHTRFVPLG</sequence>
<dbReference type="PANTHER" id="PTHR42988:SF2">
    <property type="entry name" value="CYCLIC NUCLEOTIDE PHOSPHODIESTERASE CBUA0032-RELATED"/>
    <property type="match status" value="1"/>
</dbReference>
<reference evidence="6 7" key="1">
    <citation type="submission" date="2019-06" db="EMBL/GenBank/DDBJ databases">
        <title>Sequencing the genomes of 1000 actinobacteria strains.</title>
        <authorList>
            <person name="Klenk H.-P."/>
        </authorList>
    </citation>
    <scope>NUCLEOTIDE SEQUENCE [LARGE SCALE GENOMIC DNA]</scope>
    <source>
        <strain evidence="6 7">DSM 45928</strain>
    </source>
</reference>
<dbReference type="SUPFAM" id="SSF56300">
    <property type="entry name" value="Metallo-dependent phosphatases"/>
    <property type="match status" value="1"/>
</dbReference>
<dbReference type="GO" id="GO:0016787">
    <property type="term" value="F:hydrolase activity"/>
    <property type="evidence" value="ECO:0007669"/>
    <property type="project" value="UniProtKB-KW"/>
</dbReference>
<evidence type="ECO:0000256" key="3">
    <source>
        <dbReference type="ARBA" id="ARBA00023004"/>
    </source>
</evidence>
<evidence type="ECO:0000256" key="1">
    <source>
        <dbReference type="ARBA" id="ARBA00022723"/>
    </source>
</evidence>
<keyword evidence="2" id="KW-0378">Hydrolase</keyword>
<organism evidence="6 7">
    <name type="scientific">Stackebrandtia endophytica</name>
    <dbReference type="NCBI Taxonomy" id="1496996"/>
    <lineage>
        <taxon>Bacteria</taxon>
        <taxon>Bacillati</taxon>
        <taxon>Actinomycetota</taxon>
        <taxon>Actinomycetes</taxon>
        <taxon>Glycomycetales</taxon>
        <taxon>Glycomycetaceae</taxon>
        <taxon>Stackebrandtia</taxon>
    </lineage>
</organism>
<dbReference type="RefSeq" id="WP_142043404.1">
    <property type="nucleotide sequence ID" value="NZ_JBHTGS010000003.1"/>
</dbReference>
<comment type="similarity">
    <text evidence="4">Belongs to the cyclic nucleotide phosphodiesterase class-III family.</text>
</comment>
<keyword evidence="1" id="KW-0479">Metal-binding</keyword>
<evidence type="ECO:0000313" key="7">
    <source>
        <dbReference type="Proteomes" id="UP000317043"/>
    </source>
</evidence>
<dbReference type="Pfam" id="PF00149">
    <property type="entry name" value="Metallophos"/>
    <property type="match status" value="1"/>
</dbReference>
<dbReference type="InterPro" id="IPR004843">
    <property type="entry name" value="Calcineurin-like_PHP"/>
</dbReference>
<comment type="caution">
    <text evidence="6">The sequence shown here is derived from an EMBL/GenBank/DDBJ whole genome shotgun (WGS) entry which is preliminary data.</text>
</comment>
<evidence type="ECO:0000256" key="4">
    <source>
        <dbReference type="ARBA" id="ARBA00025742"/>
    </source>
</evidence>
<keyword evidence="7" id="KW-1185">Reference proteome</keyword>
<dbReference type="InParanoid" id="A0A543B1K7"/>
<dbReference type="Gene3D" id="3.60.21.10">
    <property type="match status" value="1"/>
</dbReference>
<dbReference type="InterPro" id="IPR050884">
    <property type="entry name" value="CNP_phosphodiesterase-III"/>
</dbReference>
<name>A0A543B1K7_9ACTN</name>
<accession>A0A543B1K7</accession>
<evidence type="ECO:0000256" key="2">
    <source>
        <dbReference type="ARBA" id="ARBA00022801"/>
    </source>
</evidence>
<dbReference type="AlphaFoldDB" id="A0A543B1K7"/>
<evidence type="ECO:0000259" key="5">
    <source>
        <dbReference type="Pfam" id="PF00149"/>
    </source>
</evidence>
<protein>
    <submittedName>
        <fullName evidence="6">3',5'-cyclic AMP phosphodiesterase CpdA</fullName>
    </submittedName>
</protein>